<gene>
    <name evidence="7" type="ORF">MMEN_LOCUS6341</name>
</gene>
<evidence type="ECO:0000256" key="1">
    <source>
        <dbReference type="ARBA" id="ARBA00007432"/>
    </source>
</evidence>
<evidence type="ECO:0000256" key="4">
    <source>
        <dbReference type="ARBA" id="ARBA00023441"/>
    </source>
</evidence>
<dbReference type="Pfam" id="PF00489">
    <property type="entry name" value="IL6"/>
    <property type="match status" value="1"/>
</dbReference>
<feature type="chain" id="PRO_5035712388" description="Interleukin-6" evidence="6">
    <location>
        <begin position="33"/>
        <end position="239"/>
    </location>
</feature>
<feature type="signal peptide" evidence="6">
    <location>
        <begin position="1"/>
        <end position="32"/>
    </location>
</feature>
<dbReference type="PANTHER" id="PTHR48494">
    <property type="entry name" value="INTERLEUKIN-6"/>
    <property type="match status" value="1"/>
</dbReference>
<dbReference type="SUPFAM" id="SSF47266">
    <property type="entry name" value="4-helical cytokines"/>
    <property type="match status" value="1"/>
</dbReference>
<dbReference type="GO" id="GO:0030154">
    <property type="term" value="P:cell differentiation"/>
    <property type="evidence" value="ECO:0007669"/>
    <property type="project" value="InterPro"/>
</dbReference>
<evidence type="ECO:0000256" key="5">
    <source>
        <dbReference type="SAM" id="MobiDB-lite"/>
    </source>
</evidence>
<dbReference type="InterPro" id="IPR003574">
    <property type="entry name" value="IL-6-like"/>
</dbReference>
<feature type="compositionally biased region" description="Acidic residues" evidence="5">
    <location>
        <begin position="48"/>
        <end position="57"/>
    </location>
</feature>
<dbReference type="InterPro" id="IPR009079">
    <property type="entry name" value="4_helix_cytokine-like_core"/>
</dbReference>
<evidence type="ECO:0000256" key="6">
    <source>
        <dbReference type="SAM" id="SignalP"/>
    </source>
</evidence>
<evidence type="ECO:0000313" key="7">
    <source>
        <dbReference type="EMBL" id="CAG5891378.1"/>
    </source>
</evidence>
<dbReference type="Gene3D" id="1.20.1250.10">
    <property type="match status" value="1"/>
</dbReference>
<dbReference type="GO" id="GO:0005138">
    <property type="term" value="F:interleukin-6 receptor binding"/>
    <property type="evidence" value="ECO:0007669"/>
    <property type="project" value="InterPro"/>
</dbReference>
<organism evidence="7 8">
    <name type="scientific">Menidia menidia</name>
    <name type="common">Atlantic silverside</name>
    <dbReference type="NCBI Taxonomy" id="238744"/>
    <lineage>
        <taxon>Eukaryota</taxon>
        <taxon>Metazoa</taxon>
        <taxon>Chordata</taxon>
        <taxon>Craniata</taxon>
        <taxon>Vertebrata</taxon>
        <taxon>Euteleostomi</taxon>
        <taxon>Actinopterygii</taxon>
        <taxon>Neopterygii</taxon>
        <taxon>Teleostei</taxon>
        <taxon>Neoteleostei</taxon>
        <taxon>Acanthomorphata</taxon>
        <taxon>Ovalentaria</taxon>
        <taxon>Atherinomorphae</taxon>
        <taxon>Atheriniformes</taxon>
        <taxon>Atherinopsidae</taxon>
        <taxon>Menidiinae</taxon>
        <taxon>Menidia</taxon>
    </lineage>
</organism>
<name>A0A8S4ALC0_9TELE</name>
<keyword evidence="8" id="KW-1185">Reference proteome</keyword>
<feature type="region of interest" description="Disordered" evidence="5">
    <location>
        <begin position="29"/>
        <end position="60"/>
    </location>
</feature>
<dbReference type="PANTHER" id="PTHR48494:SF1">
    <property type="entry name" value="INTERLEUKIN-6"/>
    <property type="match status" value="1"/>
</dbReference>
<dbReference type="OrthoDB" id="8943569at2759"/>
<dbReference type="Proteomes" id="UP000677803">
    <property type="component" value="Unassembled WGS sequence"/>
</dbReference>
<protein>
    <recommendedName>
        <fullName evidence="2">Interleukin-6</fullName>
    </recommendedName>
</protein>
<dbReference type="GO" id="GO:0005615">
    <property type="term" value="C:extracellular space"/>
    <property type="evidence" value="ECO:0007669"/>
    <property type="project" value="InterPro"/>
</dbReference>
<comment type="similarity">
    <text evidence="1">Belongs to the IL-6 superfamily.</text>
</comment>
<evidence type="ECO:0000256" key="3">
    <source>
        <dbReference type="ARBA" id="ARBA00022486"/>
    </source>
</evidence>
<keyword evidence="6" id="KW-0732">Signal</keyword>
<comment type="caution">
    <text evidence="7">The sequence shown here is derived from an EMBL/GenBank/DDBJ whole genome shotgun (WGS) entry which is preliminary data.</text>
</comment>
<dbReference type="EMBL" id="CAJRST010005557">
    <property type="protein sequence ID" value="CAG5891378.1"/>
    <property type="molecule type" value="Genomic_DNA"/>
</dbReference>
<evidence type="ECO:0000313" key="8">
    <source>
        <dbReference type="Proteomes" id="UP000677803"/>
    </source>
</evidence>
<keyword evidence="3" id="KW-0011">Acute phase</keyword>
<dbReference type="AlphaFoldDB" id="A0A8S4ALC0"/>
<comment type="function">
    <text evidence="4">Cytokine with a wide variety of biological functions in immunity, tissue regeneration, and metabolism. Binds to IL6R, then the complex associates to the signaling subunit IL6ST/gp130 to trigger the intracellular IL6-signaling pathway. The interaction with the membrane-bound IL6R and IL6ST stimulates 'classic signaling', whereas the binding of IL6 and soluble IL6R to IL6ST stimulates 'trans-signaling'. Alternatively, 'cluster signaling' occurs when membrane-bound IL6:IL6R complexes on transmitter cells activate IL6ST receptors on neighboring receiver cells.</text>
</comment>
<evidence type="ECO:0000256" key="2">
    <source>
        <dbReference type="ARBA" id="ARBA00019464"/>
    </source>
</evidence>
<accession>A0A8S4ALC0</accession>
<reference evidence="7" key="1">
    <citation type="submission" date="2021-05" db="EMBL/GenBank/DDBJ databases">
        <authorList>
            <person name="Tigano A."/>
        </authorList>
    </citation>
    <scope>NUCLEOTIDE SEQUENCE</scope>
</reference>
<dbReference type="GO" id="GO:0006953">
    <property type="term" value="P:acute-phase response"/>
    <property type="evidence" value="ECO:0007669"/>
    <property type="project" value="UniProtKB-KW"/>
</dbReference>
<proteinExistence type="inferred from homology"/>
<sequence>MEVKQGSQIGGSGFRLLSAALLAAALLRGSSGAPPGEAPTDSPAGDTSGEEEEEDREAESPDILTWEKVIAQTNAHQKEEFKGNVNYLFLDNYKHSSFPAECPDSNFSKEACLQRLAQGMLVYSALLRHVEREYPDTEILQGVNASIHMLVPQIKKRMSSSEQVRELSGGQQQRLLQELSSPDAFHRKMTAHSILYHLRLFLIDGKRSFRKWALPKRRPAHTDGSFITFLHGVKDHKQG</sequence>